<proteinExistence type="inferred from homology"/>
<sequence length="162" mass="17816">MILVLMGVTGTGKTTIGKLLAGKLGWTFVEGDDFHPAANVAKMHAGVPLTDADRAPWLAALRERIDAASAQGENVVLACSALKHAYQEYLRQHEPDNVRYVYLHAAEELIRDRLAARKGHFMNPGLLHSQFETLEPPDHAIRVEVGGTPEAVTNQILQKLQF</sequence>
<keyword evidence="4 10" id="KW-0808">Transferase</keyword>
<evidence type="ECO:0000256" key="4">
    <source>
        <dbReference type="ARBA" id="ARBA00022679"/>
    </source>
</evidence>
<gene>
    <name evidence="11" type="ORF">FTUN_7953</name>
</gene>
<accession>A0A6M5Z3J3</accession>
<dbReference type="CDD" id="cd02021">
    <property type="entry name" value="GntK"/>
    <property type="match status" value="1"/>
</dbReference>
<dbReference type="GO" id="GO:0046316">
    <property type="term" value="F:gluconokinase activity"/>
    <property type="evidence" value="ECO:0007669"/>
    <property type="project" value="UniProtKB-EC"/>
</dbReference>
<dbReference type="PANTHER" id="PTHR43442:SF3">
    <property type="entry name" value="GLUCONOKINASE-RELATED"/>
    <property type="match status" value="1"/>
</dbReference>
<organism evidence="11 12">
    <name type="scientific">Frigoriglobus tundricola</name>
    <dbReference type="NCBI Taxonomy" id="2774151"/>
    <lineage>
        <taxon>Bacteria</taxon>
        <taxon>Pseudomonadati</taxon>
        <taxon>Planctomycetota</taxon>
        <taxon>Planctomycetia</taxon>
        <taxon>Gemmatales</taxon>
        <taxon>Gemmataceae</taxon>
        <taxon>Frigoriglobus</taxon>
    </lineage>
</organism>
<comment type="catalytic activity">
    <reaction evidence="9 10">
        <text>D-gluconate + ATP = 6-phospho-D-gluconate + ADP + H(+)</text>
        <dbReference type="Rhea" id="RHEA:19433"/>
        <dbReference type="ChEBI" id="CHEBI:15378"/>
        <dbReference type="ChEBI" id="CHEBI:18391"/>
        <dbReference type="ChEBI" id="CHEBI:30616"/>
        <dbReference type="ChEBI" id="CHEBI:58759"/>
        <dbReference type="ChEBI" id="CHEBI:456216"/>
        <dbReference type="EC" id="2.7.1.12"/>
    </reaction>
</comment>
<dbReference type="SUPFAM" id="SSF52540">
    <property type="entry name" value="P-loop containing nucleoside triphosphate hydrolases"/>
    <property type="match status" value="1"/>
</dbReference>
<keyword evidence="7 10" id="KW-0067">ATP-binding</keyword>
<comment type="pathway">
    <text evidence="1">Carbohydrate acid metabolism.</text>
</comment>
<evidence type="ECO:0000256" key="9">
    <source>
        <dbReference type="ARBA" id="ARBA00048090"/>
    </source>
</evidence>
<dbReference type="GO" id="GO:0019521">
    <property type="term" value="P:D-gluconate metabolic process"/>
    <property type="evidence" value="ECO:0007669"/>
    <property type="project" value="UniProtKB-KW"/>
</dbReference>
<name>A0A6M5Z3J3_9BACT</name>
<evidence type="ECO:0000256" key="10">
    <source>
        <dbReference type="RuleBase" id="RU363066"/>
    </source>
</evidence>
<evidence type="ECO:0000256" key="3">
    <source>
        <dbReference type="ARBA" id="ARBA00012054"/>
    </source>
</evidence>
<evidence type="ECO:0000256" key="6">
    <source>
        <dbReference type="ARBA" id="ARBA00022777"/>
    </source>
</evidence>
<keyword evidence="8" id="KW-0311">Gluconate utilization</keyword>
<comment type="similarity">
    <text evidence="2 10">Belongs to the gluconokinase GntK/GntV family.</text>
</comment>
<dbReference type="NCBIfam" id="TIGR01313">
    <property type="entry name" value="therm_gnt_kin"/>
    <property type="match status" value="1"/>
</dbReference>
<dbReference type="InterPro" id="IPR027417">
    <property type="entry name" value="P-loop_NTPase"/>
</dbReference>
<keyword evidence="12" id="KW-1185">Reference proteome</keyword>
<dbReference type="InterPro" id="IPR006001">
    <property type="entry name" value="Therm_gnt_kin"/>
</dbReference>
<dbReference type="KEGG" id="ftj:FTUN_7953"/>
<evidence type="ECO:0000256" key="1">
    <source>
        <dbReference type="ARBA" id="ARBA00004761"/>
    </source>
</evidence>
<evidence type="ECO:0000313" key="11">
    <source>
        <dbReference type="EMBL" id="QJX00327.1"/>
    </source>
</evidence>
<dbReference type="EC" id="2.7.1.12" evidence="3 10"/>
<dbReference type="GO" id="GO:0005737">
    <property type="term" value="C:cytoplasm"/>
    <property type="evidence" value="ECO:0007669"/>
    <property type="project" value="TreeGrafter"/>
</dbReference>
<reference evidence="12" key="1">
    <citation type="submission" date="2020-05" db="EMBL/GenBank/DDBJ databases">
        <title>Frigoriglobus tundricola gen. nov., sp. nov., a psychrotolerant cellulolytic planctomycete of the family Gemmataceae with two divergent copies of 16S rRNA gene.</title>
        <authorList>
            <person name="Kulichevskaya I.S."/>
            <person name="Ivanova A.A."/>
            <person name="Naumoff D.G."/>
            <person name="Beletsky A.V."/>
            <person name="Rijpstra W.I.C."/>
            <person name="Sinninghe Damste J.S."/>
            <person name="Mardanov A.V."/>
            <person name="Ravin N.V."/>
            <person name="Dedysh S.N."/>
        </authorList>
    </citation>
    <scope>NUCLEOTIDE SEQUENCE [LARGE SCALE GENOMIC DNA]</scope>
    <source>
        <strain evidence="12">PL17</strain>
    </source>
</reference>
<dbReference type="PANTHER" id="PTHR43442">
    <property type="entry name" value="GLUCONOKINASE-RELATED"/>
    <property type="match status" value="1"/>
</dbReference>
<evidence type="ECO:0000313" key="12">
    <source>
        <dbReference type="Proteomes" id="UP000503447"/>
    </source>
</evidence>
<keyword evidence="5 10" id="KW-0547">Nucleotide-binding</keyword>
<keyword evidence="6 10" id="KW-0418">Kinase</keyword>
<evidence type="ECO:0000256" key="5">
    <source>
        <dbReference type="ARBA" id="ARBA00022741"/>
    </source>
</evidence>
<protein>
    <recommendedName>
        <fullName evidence="3 10">Gluconokinase</fullName>
        <ecNumber evidence="3 10">2.7.1.12</ecNumber>
    </recommendedName>
</protein>
<dbReference type="AlphaFoldDB" id="A0A6M5Z3J3"/>
<evidence type="ECO:0000256" key="7">
    <source>
        <dbReference type="ARBA" id="ARBA00022840"/>
    </source>
</evidence>
<dbReference type="EMBL" id="CP053452">
    <property type="protein sequence ID" value="QJX00327.1"/>
    <property type="molecule type" value="Genomic_DNA"/>
</dbReference>
<dbReference type="Gene3D" id="3.40.50.300">
    <property type="entry name" value="P-loop containing nucleotide triphosphate hydrolases"/>
    <property type="match status" value="1"/>
</dbReference>
<dbReference type="Proteomes" id="UP000503447">
    <property type="component" value="Chromosome"/>
</dbReference>
<evidence type="ECO:0000256" key="2">
    <source>
        <dbReference type="ARBA" id="ARBA00008420"/>
    </source>
</evidence>
<dbReference type="GO" id="GO:0005524">
    <property type="term" value="F:ATP binding"/>
    <property type="evidence" value="ECO:0007669"/>
    <property type="project" value="UniProtKB-KW"/>
</dbReference>
<dbReference type="RefSeq" id="WP_171475101.1">
    <property type="nucleotide sequence ID" value="NZ_CP053452.2"/>
</dbReference>
<dbReference type="FunFam" id="3.40.50.300:FF:000522">
    <property type="entry name" value="Gluconokinase"/>
    <property type="match status" value="1"/>
</dbReference>
<evidence type="ECO:0000256" key="8">
    <source>
        <dbReference type="ARBA" id="ARBA00023064"/>
    </source>
</evidence>
<dbReference type="Pfam" id="PF13671">
    <property type="entry name" value="AAA_33"/>
    <property type="match status" value="1"/>
</dbReference>